<protein>
    <submittedName>
        <fullName evidence="1">Uncharacterized protein</fullName>
    </submittedName>
</protein>
<dbReference type="GeneID" id="95805864"/>
<gene>
    <name evidence="1" type="ORF">GA0070610_0069</name>
</gene>
<keyword evidence="2" id="KW-1185">Reference proteome</keyword>
<reference evidence="1 2" key="1">
    <citation type="submission" date="2016-06" db="EMBL/GenBank/DDBJ databases">
        <authorList>
            <person name="Kjaerup R.B."/>
            <person name="Dalgaard T.S."/>
            <person name="Juul-Madsen H.R."/>
        </authorList>
    </citation>
    <scope>NUCLEOTIDE SEQUENCE [LARGE SCALE GENOMIC DNA]</scope>
    <source>
        <strain evidence="1 2">DSM 43913</strain>
    </source>
</reference>
<dbReference type="EMBL" id="LT607733">
    <property type="protein sequence ID" value="SCG13878.1"/>
    <property type="molecule type" value="Genomic_DNA"/>
</dbReference>
<dbReference type="RefSeq" id="WP_165947924.1">
    <property type="nucleotide sequence ID" value="NZ_JBEPBY010000014.1"/>
</dbReference>
<accession>A0A1C5G2B9</accession>
<evidence type="ECO:0000313" key="1">
    <source>
        <dbReference type="EMBL" id="SCG13878.1"/>
    </source>
</evidence>
<proteinExistence type="predicted"/>
<name>A0A1C5G2B9_MICEH</name>
<evidence type="ECO:0000313" key="2">
    <source>
        <dbReference type="Proteomes" id="UP000198251"/>
    </source>
</evidence>
<dbReference type="AlphaFoldDB" id="A0A1C5G2B9"/>
<dbReference type="Proteomes" id="UP000198251">
    <property type="component" value="Chromosome I"/>
</dbReference>
<organism evidence="1 2">
    <name type="scientific">Micromonospora echinofusca</name>
    <dbReference type="NCBI Taxonomy" id="47858"/>
    <lineage>
        <taxon>Bacteria</taxon>
        <taxon>Bacillati</taxon>
        <taxon>Actinomycetota</taxon>
        <taxon>Actinomycetes</taxon>
        <taxon>Micromonosporales</taxon>
        <taxon>Micromonosporaceae</taxon>
        <taxon>Micromonospora</taxon>
    </lineage>
</organism>
<sequence>MPVLVKKILLWGSVAFLIYFMAFRPEGAAEMFKAIGAGLMAMAQGLGDFLTSLMT</sequence>